<protein>
    <recommendedName>
        <fullName evidence="3">ISXO2-like transposase domain-containing protein</fullName>
    </recommendedName>
</protein>
<accession>A0A059EX77</accession>
<dbReference type="HOGENOM" id="CLU_044348_0_0_1"/>
<dbReference type="STRING" id="1288291.A0A059EX77"/>
<dbReference type="AlphaFoldDB" id="A0A059EX77"/>
<organism evidence="1 2">
    <name type="scientific">Anncaliia algerae PRA339</name>
    <dbReference type="NCBI Taxonomy" id="1288291"/>
    <lineage>
        <taxon>Eukaryota</taxon>
        <taxon>Fungi</taxon>
        <taxon>Fungi incertae sedis</taxon>
        <taxon>Microsporidia</taxon>
        <taxon>Tubulinosematoidea</taxon>
        <taxon>Tubulinosematidae</taxon>
        <taxon>Anncaliia</taxon>
    </lineage>
</organism>
<sequence>MTLNQINATYIIMNTKTDEDTLKFCQFYNLIPKEKQCPKCNVNMNLVKNAKFTLGVSWRCPRPCKNTISIRDKTFFNKTKVKISEILLFIYYWSQEVCNFKYISKELKWAEHTFVKFKSSLREVCAIYFIRNPVLLGGPGRVVQIDESLFVRRKNNSGRMPNINWVFGGIDCLSKECFLLPVAQRNACTLIPIIRTYIRPGSIIMSDLWKAYD</sequence>
<dbReference type="EMBL" id="KK365290">
    <property type="protein sequence ID" value="KCZ79359.1"/>
    <property type="molecule type" value="Genomic_DNA"/>
</dbReference>
<dbReference type="Proteomes" id="UP000030655">
    <property type="component" value="Unassembled WGS sequence"/>
</dbReference>
<dbReference type="InterPro" id="IPR053164">
    <property type="entry name" value="IS1016-like_transposase"/>
</dbReference>
<gene>
    <name evidence="1" type="ORF">H312_03250</name>
</gene>
<feature type="non-terminal residue" evidence="1">
    <location>
        <position position="213"/>
    </location>
</feature>
<keyword evidence="2" id="KW-1185">Reference proteome</keyword>
<proteinExistence type="predicted"/>
<evidence type="ECO:0008006" key="3">
    <source>
        <dbReference type="Google" id="ProtNLM"/>
    </source>
</evidence>
<dbReference type="PANTHER" id="PTHR47163">
    <property type="entry name" value="DDE_TNP_IS1595 DOMAIN-CONTAINING PROTEIN"/>
    <property type="match status" value="1"/>
</dbReference>
<dbReference type="OrthoDB" id="424490at2759"/>
<dbReference type="VEuPathDB" id="MicrosporidiaDB:H312_03250"/>
<name>A0A059EX77_9MICR</name>
<evidence type="ECO:0000313" key="1">
    <source>
        <dbReference type="EMBL" id="KCZ79359.1"/>
    </source>
</evidence>
<dbReference type="PANTHER" id="PTHR47163:SF2">
    <property type="entry name" value="SI:DKEY-17M8.2"/>
    <property type="match status" value="1"/>
</dbReference>
<reference evidence="2" key="1">
    <citation type="submission" date="2013-02" db="EMBL/GenBank/DDBJ databases">
        <authorList>
            <consortium name="The Broad Institute Genome Sequencing Platform"/>
            <person name="Cuomo C."/>
            <person name="Becnel J."/>
            <person name="Sanscrainte N."/>
            <person name="Walker B."/>
            <person name="Young S.K."/>
            <person name="Zeng Q."/>
            <person name="Gargeya S."/>
            <person name="Fitzgerald M."/>
            <person name="Haas B."/>
            <person name="Abouelleil A."/>
            <person name="Alvarado L."/>
            <person name="Arachchi H.M."/>
            <person name="Berlin A.M."/>
            <person name="Chapman S.B."/>
            <person name="Dewar J."/>
            <person name="Goldberg J."/>
            <person name="Griggs A."/>
            <person name="Gujja S."/>
            <person name="Hansen M."/>
            <person name="Howarth C."/>
            <person name="Imamovic A."/>
            <person name="Larimer J."/>
            <person name="McCowan C."/>
            <person name="Murphy C."/>
            <person name="Neiman D."/>
            <person name="Pearson M."/>
            <person name="Priest M."/>
            <person name="Roberts A."/>
            <person name="Saif S."/>
            <person name="Shea T."/>
            <person name="Sisk P."/>
            <person name="Sykes S."/>
            <person name="Wortman J."/>
            <person name="Nusbaum C."/>
            <person name="Birren B."/>
        </authorList>
    </citation>
    <scope>NUCLEOTIDE SEQUENCE [LARGE SCALE GENOMIC DNA]</scope>
    <source>
        <strain evidence="2">PRA339</strain>
    </source>
</reference>
<reference evidence="1 2" key="2">
    <citation type="submission" date="2014-03" db="EMBL/GenBank/DDBJ databases">
        <title>The Genome Sequence of Anncaliia algerae insect isolate PRA339.</title>
        <authorList>
            <consortium name="The Broad Institute Genome Sequencing Platform"/>
            <consortium name="The Broad Institute Genome Sequencing Center for Infectious Disease"/>
            <person name="Cuomo C."/>
            <person name="Becnel J."/>
            <person name="Sanscrainte N."/>
            <person name="Walker B."/>
            <person name="Young S.K."/>
            <person name="Zeng Q."/>
            <person name="Gargeya S."/>
            <person name="Fitzgerald M."/>
            <person name="Haas B."/>
            <person name="Abouelleil A."/>
            <person name="Alvarado L."/>
            <person name="Arachchi H.M."/>
            <person name="Berlin A.M."/>
            <person name="Chapman S.B."/>
            <person name="Dewar J."/>
            <person name="Goldberg J."/>
            <person name="Griggs A."/>
            <person name="Gujja S."/>
            <person name="Hansen M."/>
            <person name="Howarth C."/>
            <person name="Imamovic A."/>
            <person name="Larimer J."/>
            <person name="McCowan C."/>
            <person name="Murphy C."/>
            <person name="Neiman D."/>
            <person name="Pearson M."/>
            <person name="Priest M."/>
            <person name="Roberts A."/>
            <person name="Saif S."/>
            <person name="Shea T."/>
            <person name="Sisk P."/>
            <person name="Sykes S."/>
            <person name="Wortman J."/>
            <person name="Nusbaum C."/>
            <person name="Birren B."/>
        </authorList>
    </citation>
    <scope>NUCLEOTIDE SEQUENCE [LARGE SCALE GENOMIC DNA]</scope>
    <source>
        <strain evidence="1 2">PRA339</strain>
    </source>
</reference>
<evidence type="ECO:0000313" key="2">
    <source>
        <dbReference type="Proteomes" id="UP000030655"/>
    </source>
</evidence>